<gene>
    <name evidence="1" type="ORF">POF43_015700</name>
</gene>
<comment type="caution">
    <text evidence="1">The sequence shown here is derived from an EMBL/GenBank/DDBJ whole genome shotgun (WGS) entry which is preliminary data.</text>
</comment>
<organism evidence="1 2">
    <name type="scientific">Streptantibioticus silvisoli</name>
    <dbReference type="NCBI Taxonomy" id="2705255"/>
    <lineage>
        <taxon>Bacteria</taxon>
        <taxon>Bacillati</taxon>
        <taxon>Actinomycetota</taxon>
        <taxon>Actinomycetes</taxon>
        <taxon>Kitasatosporales</taxon>
        <taxon>Streptomycetaceae</taxon>
        <taxon>Streptantibioticus</taxon>
    </lineage>
</organism>
<name>A0ABT6W1J6_9ACTN</name>
<sequence>MTDILWPNACCQVAVPTWLSPTVTYDLPSREEVIDSFAALVRSRITEYVW</sequence>
<dbReference type="RefSeq" id="WP_271325999.1">
    <property type="nucleotide sequence ID" value="NZ_JAAGKO020000020.1"/>
</dbReference>
<reference evidence="1 2" key="1">
    <citation type="submission" date="2023-05" db="EMBL/GenBank/DDBJ databases">
        <title>Streptantibioticus silvisoli sp. nov., acidotolerant actinomycetes 1 from pine litter.</title>
        <authorList>
            <person name="Swiecimska M."/>
            <person name="Golinska P."/>
            <person name="Sangal V."/>
            <person name="Wachnowicz B."/>
            <person name="Goodfellow M."/>
        </authorList>
    </citation>
    <scope>NUCLEOTIDE SEQUENCE [LARGE SCALE GENOMIC DNA]</scope>
    <source>
        <strain evidence="1 2">SL54</strain>
    </source>
</reference>
<dbReference type="Proteomes" id="UP001156398">
    <property type="component" value="Unassembled WGS sequence"/>
</dbReference>
<evidence type="ECO:0000313" key="1">
    <source>
        <dbReference type="EMBL" id="MDI5964144.1"/>
    </source>
</evidence>
<protein>
    <submittedName>
        <fullName evidence="1">Uncharacterized protein</fullName>
    </submittedName>
</protein>
<proteinExistence type="predicted"/>
<keyword evidence="2" id="KW-1185">Reference proteome</keyword>
<dbReference type="EMBL" id="JAAGKO020000020">
    <property type="protein sequence ID" value="MDI5964144.1"/>
    <property type="molecule type" value="Genomic_DNA"/>
</dbReference>
<evidence type="ECO:0000313" key="2">
    <source>
        <dbReference type="Proteomes" id="UP001156398"/>
    </source>
</evidence>
<accession>A0ABT6W1J6</accession>